<proteinExistence type="predicted"/>
<name>A0A699X4G0_TANCI</name>
<sequence length="105" mass="10447">ARAVQPHNGARDGKRGAEQHENQRQDFGGPAEDGPGMHGLEEPADALAHRLFGVGLLAQHLAGVLVEVGIVGGALGEGAGGQRTDLDTAGGLFGQLHGVAGGAGI</sequence>
<feature type="non-terminal residue" evidence="2">
    <location>
        <position position="105"/>
    </location>
</feature>
<dbReference type="AlphaFoldDB" id="A0A699X4G0"/>
<protein>
    <submittedName>
        <fullName evidence="2">Uncharacterized protein</fullName>
    </submittedName>
</protein>
<feature type="compositionally biased region" description="Basic and acidic residues" evidence="1">
    <location>
        <begin position="9"/>
        <end position="24"/>
    </location>
</feature>
<evidence type="ECO:0000256" key="1">
    <source>
        <dbReference type="SAM" id="MobiDB-lite"/>
    </source>
</evidence>
<evidence type="ECO:0000313" key="2">
    <source>
        <dbReference type="EMBL" id="GFD52788.1"/>
    </source>
</evidence>
<comment type="caution">
    <text evidence="2">The sequence shown here is derived from an EMBL/GenBank/DDBJ whole genome shotgun (WGS) entry which is preliminary data.</text>
</comment>
<accession>A0A699X4G0</accession>
<reference evidence="2" key="1">
    <citation type="journal article" date="2019" name="Sci. Rep.">
        <title>Draft genome of Tanacetum cinerariifolium, the natural source of mosquito coil.</title>
        <authorList>
            <person name="Yamashiro T."/>
            <person name="Shiraishi A."/>
            <person name="Satake H."/>
            <person name="Nakayama K."/>
        </authorList>
    </citation>
    <scope>NUCLEOTIDE SEQUENCE</scope>
</reference>
<gene>
    <name evidence="2" type="ORF">Tci_924757</name>
</gene>
<organism evidence="2">
    <name type="scientific">Tanacetum cinerariifolium</name>
    <name type="common">Dalmatian daisy</name>
    <name type="synonym">Chrysanthemum cinerariifolium</name>
    <dbReference type="NCBI Taxonomy" id="118510"/>
    <lineage>
        <taxon>Eukaryota</taxon>
        <taxon>Viridiplantae</taxon>
        <taxon>Streptophyta</taxon>
        <taxon>Embryophyta</taxon>
        <taxon>Tracheophyta</taxon>
        <taxon>Spermatophyta</taxon>
        <taxon>Magnoliopsida</taxon>
        <taxon>eudicotyledons</taxon>
        <taxon>Gunneridae</taxon>
        <taxon>Pentapetalae</taxon>
        <taxon>asterids</taxon>
        <taxon>campanulids</taxon>
        <taxon>Asterales</taxon>
        <taxon>Asteraceae</taxon>
        <taxon>Asteroideae</taxon>
        <taxon>Anthemideae</taxon>
        <taxon>Anthemidinae</taxon>
        <taxon>Tanacetum</taxon>
    </lineage>
</organism>
<feature type="non-terminal residue" evidence="2">
    <location>
        <position position="1"/>
    </location>
</feature>
<dbReference type="EMBL" id="BKCJ011786400">
    <property type="protein sequence ID" value="GFD52788.1"/>
    <property type="molecule type" value="Genomic_DNA"/>
</dbReference>
<feature type="region of interest" description="Disordered" evidence="1">
    <location>
        <begin position="1"/>
        <end position="42"/>
    </location>
</feature>